<dbReference type="EMBL" id="JBJHZX010000020">
    <property type="protein sequence ID" value="MFL0196641.1"/>
    <property type="molecule type" value="Genomic_DNA"/>
</dbReference>
<feature type="transmembrane region" description="Helical" evidence="1">
    <location>
        <begin position="44"/>
        <end position="68"/>
    </location>
</feature>
<feature type="transmembrane region" description="Helical" evidence="1">
    <location>
        <begin position="74"/>
        <end position="94"/>
    </location>
</feature>
<comment type="caution">
    <text evidence="2">The sequence shown here is derived from an EMBL/GenBank/DDBJ whole genome shotgun (WGS) entry which is preliminary data.</text>
</comment>
<name>A0ABW8SN51_9CLOT</name>
<dbReference type="RefSeq" id="WP_406792748.1">
    <property type="nucleotide sequence ID" value="NZ_JBJHZX010000020.1"/>
</dbReference>
<dbReference type="Proteomes" id="UP001623660">
    <property type="component" value="Unassembled WGS sequence"/>
</dbReference>
<accession>A0ABW8SN51</accession>
<protein>
    <submittedName>
        <fullName evidence="2">ABC transporter permease</fullName>
    </submittedName>
</protein>
<evidence type="ECO:0000256" key="1">
    <source>
        <dbReference type="SAM" id="Phobius"/>
    </source>
</evidence>
<keyword evidence="3" id="KW-1185">Reference proteome</keyword>
<keyword evidence="1" id="KW-0472">Membrane</keyword>
<evidence type="ECO:0000313" key="3">
    <source>
        <dbReference type="Proteomes" id="UP001623660"/>
    </source>
</evidence>
<feature type="transmembrane region" description="Helical" evidence="1">
    <location>
        <begin position="14"/>
        <end position="32"/>
    </location>
</feature>
<feature type="transmembrane region" description="Helical" evidence="1">
    <location>
        <begin position="115"/>
        <end position="136"/>
    </location>
</feature>
<reference evidence="2 3" key="1">
    <citation type="submission" date="2024-11" db="EMBL/GenBank/DDBJ databases">
        <authorList>
            <person name="Heng Y.C."/>
            <person name="Lim A.C.H."/>
            <person name="Lee J.K.Y."/>
            <person name="Kittelmann S."/>
        </authorList>
    </citation>
    <scope>NUCLEOTIDE SEQUENCE [LARGE SCALE GENOMIC DNA]</scope>
    <source>
        <strain evidence="2 3">WILCCON 0269</strain>
    </source>
</reference>
<proteinExistence type="predicted"/>
<dbReference type="Pfam" id="PF06541">
    <property type="entry name" value="ABC_trans_CmpB"/>
    <property type="match status" value="1"/>
</dbReference>
<keyword evidence="1" id="KW-0812">Transmembrane</keyword>
<sequence>MQNLTILGFSLYDILFYIAIYGFLGWCLEVVYSAVNTGGFINRGFLNGPICPIYGFGSVIVIVCFTPFKNNLLLLFLGSVFVTSLLEYITGFILEKVFYNKWWDYSNMPFNINGYICLKFSLAWGAACIFLIKVFHPMISSIVGLIPYFLGNVFLVIIISLFIVDLVTSINTVLKLNIRLEKIQKICAKIKEKSNALGEDISEEALEFKKKYENFSKETIELKRRYINLMKKSNRFYIRLIKAFPHVKSTKYFDALEVLKRSVIYKKKGKE</sequence>
<evidence type="ECO:0000313" key="2">
    <source>
        <dbReference type="EMBL" id="MFL0196641.1"/>
    </source>
</evidence>
<dbReference type="InterPro" id="IPR010540">
    <property type="entry name" value="CmpB_TMEM229"/>
</dbReference>
<feature type="transmembrane region" description="Helical" evidence="1">
    <location>
        <begin position="148"/>
        <end position="174"/>
    </location>
</feature>
<gene>
    <name evidence="2" type="ORF">ACJDU8_13895</name>
</gene>
<organism evidence="2 3">
    <name type="scientific">Candidatus Clostridium eludens</name>
    <dbReference type="NCBI Taxonomy" id="3381663"/>
    <lineage>
        <taxon>Bacteria</taxon>
        <taxon>Bacillati</taxon>
        <taxon>Bacillota</taxon>
        <taxon>Clostridia</taxon>
        <taxon>Eubacteriales</taxon>
        <taxon>Clostridiaceae</taxon>
        <taxon>Clostridium</taxon>
    </lineage>
</organism>
<keyword evidence="1" id="KW-1133">Transmembrane helix</keyword>